<accession>A0ABR9NXK9</accession>
<sequence>MDSSFAHITIIHWVAVVVYVIATIFNVSGLMFRKERAVAVSEALVLGGLLVHGIGILWWWKIVGHGPYIGRFEVLSSHAWAVLALFMTSARFFPRIKAASILVFPVTFLMIAVGLFIEPQAKMLPPTLRSVWLVLHVIFYKISLFTLLVALAFSLFYLLRKRTGISWLQRLPELEILDILSFRFAGFSFTFWGIAMVAGSIWAYQSWGRFWGWDPVETWSLMTWIAFGIYLHLRRFFGWNGERAAYLYLICFVLSVISLIFTPLIGSSIHSEYFK</sequence>
<keyword evidence="3" id="KW-0201">Cytochrome c-type biogenesis</keyword>
<evidence type="ECO:0000256" key="5">
    <source>
        <dbReference type="ARBA" id="ARBA00023136"/>
    </source>
</evidence>
<dbReference type="PANTHER" id="PTHR30071:SF1">
    <property type="entry name" value="CYTOCHROME B_B6 PROTEIN-RELATED"/>
    <property type="match status" value="1"/>
</dbReference>
<feature type="domain" description="Cytochrome c assembly protein" evidence="7">
    <location>
        <begin position="76"/>
        <end position="270"/>
    </location>
</feature>
<dbReference type="PANTHER" id="PTHR30071">
    <property type="entry name" value="HEME EXPORTER PROTEIN C"/>
    <property type="match status" value="1"/>
</dbReference>
<dbReference type="InterPro" id="IPR045062">
    <property type="entry name" value="Cyt_c_biogenesis_CcsA/CcmC"/>
</dbReference>
<feature type="transmembrane region" description="Helical" evidence="6">
    <location>
        <begin position="180"/>
        <end position="204"/>
    </location>
</feature>
<evidence type="ECO:0000259" key="7">
    <source>
        <dbReference type="Pfam" id="PF01578"/>
    </source>
</evidence>
<feature type="transmembrane region" description="Helical" evidence="6">
    <location>
        <begin position="216"/>
        <end position="233"/>
    </location>
</feature>
<feature type="transmembrane region" description="Helical" evidence="6">
    <location>
        <begin position="6"/>
        <end position="32"/>
    </location>
</feature>
<feature type="transmembrane region" description="Helical" evidence="6">
    <location>
        <begin position="98"/>
        <end position="117"/>
    </location>
</feature>
<dbReference type="RefSeq" id="WP_192905815.1">
    <property type="nucleotide sequence ID" value="NZ_JADBFD010000020.1"/>
</dbReference>
<keyword evidence="2 6" id="KW-0812">Transmembrane</keyword>
<evidence type="ECO:0000256" key="2">
    <source>
        <dbReference type="ARBA" id="ARBA00022692"/>
    </source>
</evidence>
<feature type="transmembrane region" description="Helical" evidence="6">
    <location>
        <begin position="137"/>
        <end position="159"/>
    </location>
</feature>
<evidence type="ECO:0000256" key="3">
    <source>
        <dbReference type="ARBA" id="ARBA00022748"/>
    </source>
</evidence>
<proteinExistence type="predicted"/>
<comment type="caution">
    <text evidence="8">The sequence shown here is derived from an EMBL/GenBank/DDBJ whole genome shotgun (WGS) entry which is preliminary data.</text>
</comment>
<dbReference type="Proteomes" id="UP000618926">
    <property type="component" value="Unassembled WGS sequence"/>
</dbReference>
<dbReference type="InterPro" id="IPR002541">
    <property type="entry name" value="Cyt_c_assembly"/>
</dbReference>
<keyword evidence="9" id="KW-1185">Reference proteome</keyword>
<feature type="transmembrane region" description="Helical" evidence="6">
    <location>
        <begin position="245"/>
        <end position="265"/>
    </location>
</feature>
<gene>
    <name evidence="8" type="primary">ccsA</name>
    <name evidence="8" type="ORF">IIE05_13650</name>
</gene>
<evidence type="ECO:0000313" key="8">
    <source>
        <dbReference type="EMBL" id="MBE2889005.1"/>
    </source>
</evidence>
<evidence type="ECO:0000256" key="6">
    <source>
        <dbReference type="SAM" id="Phobius"/>
    </source>
</evidence>
<name>A0ABR9NXK9_9BACT</name>
<evidence type="ECO:0000313" key="9">
    <source>
        <dbReference type="Proteomes" id="UP000618926"/>
    </source>
</evidence>
<comment type="subcellular location">
    <subcellularLocation>
        <location evidence="1">Membrane</location>
        <topology evidence="1">Multi-pass membrane protein</topology>
    </subcellularLocation>
</comment>
<reference evidence="8 9" key="1">
    <citation type="submission" date="2020-10" db="EMBL/GenBank/DDBJ databases">
        <title>Investigation of anaerobic biodegradation of phenanthrene by a sulfate-dependent Geobacter anodireducens strain PheS2.</title>
        <authorList>
            <person name="Zhang Z."/>
        </authorList>
    </citation>
    <scope>NUCLEOTIDE SEQUENCE [LARGE SCALE GENOMIC DNA]</scope>
    <source>
        <strain evidence="8 9">PheS2</strain>
    </source>
</reference>
<keyword evidence="5 6" id="KW-0472">Membrane</keyword>
<keyword evidence="4 6" id="KW-1133">Transmembrane helix</keyword>
<dbReference type="Pfam" id="PF01578">
    <property type="entry name" value="Cytochrom_C_asm"/>
    <property type="match status" value="1"/>
</dbReference>
<dbReference type="EMBL" id="JADBFD010000020">
    <property type="protein sequence ID" value="MBE2889005.1"/>
    <property type="molecule type" value="Genomic_DNA"/>
</dbReference>
<feature type="transmembrane region" description="Helical" evidence="6">
    <location>
        <begin position="68"/>
        <end position="86"/>
    </location>
</feature>
<evidence type="ECO:0000256" key="1">
    <source>
        <dbReference type="ARBA" id="ARBA00004141"/>
    </source>
</evidence>
<organism evidence="8 9">
    <name type="scientific">Geobacter anodireducens</name>
    <dbReference type="NCBI Taxonomy" id="1340425"/>
    <lineage>
        <taxon>Bacteria</taxon>
        <taxon>Pseudomonadati</taxon>
        <taxon>Thermodesulfobacteriota</taxon>
        <taxon>Desulfuromonadia</taxon>
        <taxon>Geobacterales</taxon>
        <taxon>Geobacteraceae</taxon>
        <taxon>Geobacter</taxon>
    </lineage>
</organism>
<feature type="transmembrane region" description="Helical" evidence="6">
    <location>
        <begin position="44"/>
        <end position="62"/>
    </location>
</feature>
<evidence type="ECO:0000256" key="4">
    <source>
        <dbReference type="ARBA" id="ARBA00022989"/>
    </source>
</evidence>
<protein>
    <submittedName>
        <fullName evidence="8">Cytochrome c biogenesis protein CcsA</fullName>
    </submittedName>
</protein>